<proteinExistence type="predicted"/>
<dbReference type="Proteomes" id="UP000232323">
    <property type="component" value="Unassembled WGS sequence"/>
</dbReference>
<sequence>MCWVPMSLKAMKAASYLEVFLIPGELGSGFWLSLSSPQLSTLVQDKLQKEDNSVVAQQTRRSEDIKVFCSVLFFSVHVKRFWFKDQMFKGCLFIMMCYAEICPNEVLIKS</sequence>
<organism evidence="1 2">
    <name type="scientific">Chlamydomonas eustigma</name>
    <dbReference type="NCBI Taxonomy" id="1157962"/>
    <lineage>
        <taxon>Eukaryota</taxon>
        <taxon>Viridiplantae</taxon>
        <taxon>Chlorophyta</taxon>
        <taxon>core chlorophytes</taxon>
        <taxon>Chlorophyceae</taxon>
        <taxon>CS clade</taxon>
        <taxon>Chlamydomonadales</taxon>
        <taxon>Chlamydomonadaceae</taxon>
        <taxon>Chlamydomonas</taxon>
    </lineage>
</organism>
<protein>
    <submittedName>
        <fullName evidence="1">Uncharacterized protein</fullName>
    </submittedName>
</protein>
<accession>A0A250X6L0</accession>
<keyword evidence="2" id="KW-1185">Reference proteome</keyword>
<dbReference type="AlphaFoldDB" id="A0A250X6L0"/>
<comment type="caution">
    <text evidence="1">The sequence shown here is derived from an EMBL/GenBank/DDBJ whole genome shotgun (WGS) entry which is preliminary data.</text>
</comment>
<dbReference type="EMBL" id="BEGY01000033">
    <property type="protein sequence ID" value="GAX78559.1"/>
    <property type="molecule type" value="Genomic_DNA"/>
</dbReference>
<evidence type="ECO:0000313" key="2">
    <source>
        <dbReference type="Proteomes" id="UP000232323"/>
    </source>
</evidence>
<reference evidence="1 2" key="1">
    <citation type="submission" date="2017-08" db="EMBL/GenBank/DDBJ databases">
        <title>Acidophilic green algal genome provides insights into adaptation to an acidic environment.</title>
        <authorList>
            <person name="Hirooka S."/>
            <person name="Hirose Y."/>
            <person name="Kanesaki Y."/>
            <person name="Higuchi S."/>
            <person name="Fujiwara T."/>
            <person name="Onuma R."/>
            <person name="Era A."/>
            <person name="Ohbayashi R."/>
            <person name="Uzuka A."/>
            <person name="Nozaki H."/>
            <person name="Yoshikawa H."/>
            <person name="Miyagishima S.Y."/>
        </authorList>
    </citation>
    <scope>NUCLEOTIDE SEQUENCE [LARGE SCALE GENOMIC DNA]</scope>
    <source>
        <strain evidence="1 2">NIES-2499</strain>
    </source>
</reference>
<gene>
    <name evidence="1" type="ORF">CEUSTIGMA_g5999.t1</name>
</gene>
<evidence type="ECO:0000313" key="1">
    <source>
        <dbReference type="EMBL" id="GAX78559.1"/>
    </source>
</evidence>
<name>A0A250X6L0_9CHLO</name>